<sequence length="164" mass="18800">MIGFGGMGRPVHVGDSRTAELAEEWFKMMAELYDKLLTRKNQGEVLNFDAISNIELAELTEVESISHDDVAKLFDVSKTVVDNKHAAYGLTEDQRFGTFINLVWQFQIMSNLYFAELDAGQQKVLHTLEVELNDYIRRHGFVPSLENVLGELPYTRSLLKLYQR</sequence>
<keyword evidence="2" id="KW-1185">Reference proteome</keyword>
<evidence type="ECO:0000313" key="2">
    <source>
        <dbReference type="Proteomes" id="UP000663505"/>
    </source>
</evidence>
<accession>A0A9X7Z617</accession>
<dbReference type="AlphaFoldDB" id="A0A9X7Z617"/>
<dbReference type="Proteomes" id="UP000663505">
    <property type="component" value="Chromosome"/>
</dbReference>
<proteinExistence type="predicted"/>
<dbReference type="EMBL" id="CP071182">
    <property type="protein sequence ID" value="QSO45830.1"/>
    <property type="molecule type" value="Genomic_DNA"/>
</dbReference>
<reference evidence="1 2" key="1">
    <citation type="submission" date="2021-02" db="EMBL/GenBank/DDBJ databases">
        <title>Alicyclobacillus curvatus sp. nov. and Alicyclobacillus mengziensis sp. nov., two acidophilic bacteria isolated from acid mine drainage.</title>
        <authorList>
            <person name="Huang Y."/>
        </authorList>
    </citation>
    <scope>NUCLEOTIDE SEQUENCE [LARGE SCALE GENOMIC DNA]</scope>
    <source>
        <strain evidence="1 2">S30H14</strain>
    </source>
</reference>
<name>A0A9X7Z617_9BACL</name>
<dbReference type="RefSeq" id="WP_206655203.1">
    <property type="nucleotide sequence ID" value="NZ_CP071182.1"/>
</dbReference>
<dbReference type="KEGG" id="afx:JZ786_14930"/>
<gene>
    <name evidence="1" type="ORF">JZ786_14930</name>
</gene>
<evidence type="ECO:0000313" key="1">
    <source>
        <dbReference type="EMBL" id="QSO45830.1"/>
    </source>
</evidence>
<organism evidence="1 2">
    <name type="scientific">Alicyclobacillus mengziensis</name>
    <dbReference type="NCBI Taxonomy" id="2931921"/>
    <lineage>
        <taxon>Bacteria</taxon>
        <taxon>Bacillati</taxon>
        <taxon>Bacillota</taxon>
        <taxon>Bacilli</taxon>
        <taxon>Bacillales</taxon>
        <taxon>Alicyclobacillaceae</taxon>
        <taxon>Alicyclobacillus</taxon>
    </lineage>
</organism>
<protein>
    <submittedName>
        <fullName evidence="1">Uncharacterized protein</fullName>
    </submittedName>
</protein>